<dbReference type="Gene3D" id="3.30.160.250">
    <property type="match status" value="1"/>
</dbReference>
<evidence type="ECO:0000313" key="2">
    <source>
        <dbReference type="EMBL" id="KAA5602580.1"/>
    </source>
</evidence>
<comment type="caution">
    <text evidence="2">The sequence shown here is derived from an EMBL/GenBank/DDBJ whole genome shotgun (WGS) entry which is preliminary data.</text>
</comment>
<dbReference type="InterPro" id="IPR031807">
    <property type="entry name" value="HicB-like"/>
</dbReference>
<evidence type="ECO:0000259" key="1">
    <source>
        <dbReference type="Pfam" id="PF15919"/>
    </source>
</evidence>
<dbReference type="InterPro" id="IPR035069">
    <property type="entry name" value="TTHA1013/TTHA0281-like"/>
</dbReference>
<accession>A0A5M6I300</accession>
<proteinExistence type="predicted"/>
<evidence type="ECO:0000313" key="3">
    <source>
        <dbReference type="Proteomes" id="UP000323886"/>
    </source>
</evidence>
<protein>
    <submittedName>
        <fullName evidence="2">Ribbon-helix-helix protein, CopG family</fullName>
    </submittedName>
</protein>
<keyword evidence="3" id="KW-1185">Reference proteome</keyword>
<dbReference type="EMBL" id="VWPL01000006">
    <property type="protein sequence ID" value="KAA5602580.1"/>
    <property type="molecule type" value="Genomic_DNA"/>
</dbReference>
<dbReference type="OrthoDB" id="9807959at2"/>
<dbReference type="Proteomes" id="UP000323886">
    <property type="component" value="Unassembled WGS sequence"/>
</dbReference>
<dbReference type="Pfam" id="PF15919">
    <property type="entry name" value="HicB_lk_antitox"/>
    <property type="match status" value="1"/>
</dbReference>
<reference evidence="2 3" key="1">
    <citation type="submission" date="2019-09" db="EMBL/GenBank/DDBJ databases">
        <title>Draft Whole-Genome sequence of Blastochloris sulfoviridis DSM 729.</title>
        <authorList>
            <person name="Meyer T.E."/>
            <person name="Kyndt J.A."/>
        </authorList>
    </citation>
    <scope>NUCLEOTIDE SEQUENCE [LARGE SCALE GENOMIC DNA]</scope>
    <source>
        <strain evidence="2 3">DSM 729</strain>
    </source>
</reference>
<feature type="domain" description="HicB-like antitoxin of toxin-antitoxin system" evidence="1">
    <location>
        <begin position="61"/>
        <end position="176"/>
    </location>
</feature>
<dbReference type="SUPFAM" id="SSF143100">
    <property type="entry name" value="TTHA1013/TTHA0281-like"/>
    <property type="match status" value="1"/>
</dbReference>
<name>A0A5M6I300_9HYPH</name>
<gene>
    <name evidence="2" type="ORF">F1193_05300</name>
</gene>
<dbReference type="AlphaFoldDB" id="A0A5M6I300"/>
<sequence>MIAMMRETIGRERTRWRGAAHVEGRNGRYGALPAEINPAEFGFGGAPAPRPAGYVAIVAGRPGGYRVVLPDLPACTAGGETIDAALADAAQVVRHWCEAARDRGEALPEPRSAEDAVHGDPELTKLLRQDSALALVPLLPDAPLAKTIELTLDADLVAAVDATAAASGLDRLAFIEDALKAALARQIDESVE</sequence>
<organism evidence="2 3">
    <name type="scientific">Blastochloris sulfoviridis</name>
    <dbReference type="NCBI Taxonomy" id="50712"/>
    <lineage>
        <taxon>Bacteria</taxon>
        <taxon>Pseudomonadati</taxon>
        <taxon>Pseudomonadota</taxon>
        <taxon>Alphaproteobacteria</taxon>
        <taxon>Hyphomicrobiales</taxon>
        <taxon>Blastochloridaceae</taxon>
        <taxon>Blastochloris</taxon>
    </lineage>
</organism>